<reference evidence="2 3" key="1">
    <citation type="submission" date="2018-06" db="EMBL/GenBank/DDBJ databases">
        <title>Extensive metabolic versatility and redundancy in microbially diverse, dynamic hydrothermal sediments.</title>
        <authorList>
            <person name="Dombrowski N."/>
            <person name="Teske A."/>
            <person name="Baker B.J."/>
        </authorList>
    </citation>
    <scope>NUCLEOTIDE SEQUENCE [LARGE SCALE GENOMIC DNA]</scope>
    <source>
        <strain evidence="2">B10_G13</strain>
    </source>
</reference>
<dbReference type="EMBL" id="QNBD01000014">
    <property type="protein sequence ID" value="RKX72520.1"/>
    <property type="molecule type" value="Genomic_DNA"/>
</dbReference>
<dbReference type="Proteomes" id="UP000271125">
    <property type="component" value="Unassembled WGS sequence"/>
</dbReference>
<evidence type="ECO:0000259" key="1">
    <source>
        <dbReference type="Pfam" id="PF08126"/>
    </source>
</evidence>
<name>A0A660SRF2_UNCT6</name>
<dbReference type="Pfam" id="PF08126">
    <property type="entry name" value="Propeptide_C25"/>
    <property type="match status" value="1"/>
</dbReference>
<dbReference type="InterPro" id="IPR038490">
    <property type="entry name" value="Gingipain_propep_sf"/>
</dbReference>
<proteinExistence type="predicted"/>
<gene>
    <name evidence="2" type="ORF">DRP43_00570</name>
</gene>
<organism evidence="2 3">
    <name type="scientific">candidate division TA06 bacterium</name>
    <dbReference type="NCBI Taxonomy" id="2250710"/>
    <lineage>
        <taxon>Bacteria</taxon>
        <taxon>Bacteria division TA06</taxon>
    </lineage>
</organism>
<dbReference type="GO" id="GO:0004197">
    <property type="term" value="F:cysteine-type endopeptidase activity"/>
    <property type="evidence" value="ECO:0007669"/>
    <property type="project" value="InterPro"/>
</dbReference>
<comment type="caution">
    <text evidence="2">The sequence shown here is derived from an EMBL/GenBank/DDBJ whole genome shotgun (WGS) entry which is preliminary data.</text>
</comment>
<sequence>MKKSFLILLLALFLVNFAYSEYVSLDNKAYLPYEVNVISQTFDEVIVEFKLNSFEVNKITIKGKEYSKINIPGVVNYLEKGKPDIPHINRNVIISDVGKVTFKVIDSEIITREFLPPVPSKGNILRSVDPKTIPYTFAKGYFKNQFPIEIFKISTPFIFRDYRGTNISFNPIVYNPLNNNY</sequence>
<protein>
    <recommendedName>
        <fullName evidence="1">Gingipain propeptide domain-containing protein</fullName>
    </recommendedName>
</protein>
<dbReference type="AlphaFoldDB" id="A0A660SRF2"/>
<dbReference type="Gene3D" id="2.60.40.3800">
    <property type="match status" value="1"/>
</dbReference>
<evidence type="ECO:0000313" key="2">
    <source>
        <dbReference type="EMBL" id="RKX72520.1"/>
    </source>
</evidence>
<feature type="domain" description="Gingipain propeptide" evidence="1">
    <location>
        <begin position="35"/>
        <end position="178"/>
    </location>
</feature>
<accession>A0A660SRF2</accession>
<dbReference type="InterPro" id="IPR012600">
    <property type="entry name" value="Propeptide_C25"/>
</dbReference>
<feature type="non-terminal residue" evidence="2">
    <location>
        <position position="181"/>
    </location>
</feature>
<evidence type="ECO:0000313" key="3">
    <source>
        <dbReference type="Proteomes" id="UP000271125"/>
    </source>
</evidence>